<evidence type="ECO:0000313" key="8">
    <source>
        <dbReference type="EMBL" id="CAC5412091.1"/>
    </source>
</evidence>
<dbReference type="Proteomes" id="UP000507470">
    <property type="component" value="Unassembled WGS sequence"/>
</dbReference>
<dbReference type="Pfam" id="PF00665">
    <property type="entry name" value="rve"/>
    <property type="match status" value="1"/>
</dbReference>
<feature type="compositionally biased region" description="Basic residues" evidence="6">
    <location>
        <begin position="1076"/>
        <end position="1088"/>
    </location>
</feature>
<keyword evidence="2" id="KW-0548">Nucleotidyltransferase</keyword>
<dbReference type="InterPro" id="IPR041577">
    <property type="entry name" value="RT_RNaseH_2"/>
</dbReference>
<keyword evidence="4" id="KW-0378">Hydrolase</keyword>
<evidence type="ECO:0000256" key="4">
    <source>
        <dbReference type="ARBA" id="ARBA00022759"/>
    </source>
</evidence>
<dbReference type="CDD" id="cd09274">
    <property type="entry name" value="RNase_HI_RT_Ty3"/>
    <property type="match status" value="1"/>
</dbReference>
<dbReference type="GO" id="GO:0003676">
    <property type="term" value="F:nucleic acid binding"/>
    <property type="evidence" value="ECO:0007669"/>
    <property type="project" value="InterPro"/>
</dbReference>
<dbReference type="InterPro" id="IPR012337">
    <property type="entry name" value="RNaseH-like_sf"/>
</dbReference>
<dbReference type="Gene3D" id="3.30.70.270">
    <property type="match status" value="1"/>
</dbReference>
<dbReference type="InterPro" id="IPR050951">
    <property type="entry name" value="Retrovirus_Pol_polyprotein"/>
</dbReference>
<dbReference type="InterPro" id="IPR043502">
    <property type="entry name" value="DNA/RNA_pol_sf"/>
</dbReference>
<evidence type="ECO:0000256" key="1">
    <source>
        <dbReference type="ARBA" id="ARBA00022679"/>
    </source>
</evidence>
<evidence type="ECO:0000313" key="9">
    <source>
        <dbReference type="Proteomes" id="UP000507470"/>
    </source>
</evidence>
<protein>
    <recommendedName>
        <fullName evidence="7">Integrase catalytic domain-containing protein</fullName>
    </recommendedName>
</protein>
<keyword evidence="5" id="KW-0511">Multifunctional enzyme</keyword>
<dbReference type="InterPro" id="IPR001584">
    <property type="entry name" value="Integrase_cat-core"/>
</dbReference>
<keyword evidence="4" id="KW-0255">Endonuclease</keyword>
<dbReference type="InterPro" id="IPR054465">
    <property type="entry name" value="Integrase_p58-like_C"/>
</dbReference>
<dbReference type="InterPro" id="IPR021109">
    <property type="entry name" value="Peptidase_aspartic_dom_sf"/>
</dbReference>
<evidence type="ECO:0000256" key="2">
    <source>
        <dbReference type="ARBA" id="ARBA00022695"/>
    </source>
</evidence>
<dbReference type="Pfam" id="PF17919">
    <property type="entry name" value="RT_RNaseH_2"/>
    <property type="match status" value="1"/>
</dbReference>
<gene>
    <name evidence="8" type="ORF">MCOR_45110</name>
</gene>
<dbReference type="PANTHER" id="PTHR37984">
    <property type="entry name" value="PROTEIN CBG26694"/>
    <property type="match status" value="1"/>
</dbReference>
<proteinExistence type="predicted"/>
<evidence type="ECO:0000256" key="6">
    <source>
        <dbReference type="SAM" id="MobiDB-lite"/>
    </source>
</evidence>
<dbReference type="Pfam" id="PF17921">
    <property type="entry name" value="Integrase_H2C2"/>
    <property type="match status" value="1"/>
</dbReference>
<dbReference type="InterPro" id="IPR036397">
    <property type="entry name" value="RNaseH_sf"/>
</dbReference>
<keyword evidence="9" id="KW-1185">Reference proteome</keyword>
<keyword evidence="3" id="KW-0540">Nuclease</keyword>
<dbReference type="Gene3D" id="1.10.340.70">
    <property type="match status" value="1"/>
</dbReference>
<keyword evidence="1" id="KW-0808">Transferase</keyword>
<dbReference type="GO" id="GO:0016779">
    <property type="term" value="F:nucleotidyltransferase activity"/>
    <property type="evidence" value="ECO:0007669"/>
    <property type="project" value="UniProtKB-KW"/>
</dbReference>
<dbReference type="SUPFAM" id="SSF53098">
    <property type="entry name" value="Ribonuclease H-like"/>
    <property type="match status" value="1"/>
</dbReference>
<dbReference type="SUPFAM" id="SSF56672">
    <property type="entry name" value="DNA/RNA polymerases"/>
    <property type="match status" value="2"/>
</dbReference>
<dbReference type="FunFam" id="3.30.420.10:FF:000032">
    <property type="entry name" value="Retrovirus-related Pol polyprotein from transposon 297-like Protein"/>
    <property type="match status" value="1"/>
</dbReference>
<dbReference type="EMBL" id="CACVKT020007972">
    <property type="protein sequence ID" value="CAC5412091.1"/>
    <property type="molecule type" value="Genomic_DNA"/>
</dbReference>
<dbReference type="Pfam" id="PF22938">
    <property type="entry name" value="Integrase_p58_C"/>
    <property type="match status" value="1"/>
</dbReference>
<dbReference type="CDD" id="cd00303">
    <property type="entry name" value="retropepsin_like"/>
    <property type="match status" value="1"/>
</dbReference>
<dbReference type="Gene3D" id="3.10.20.370">
    <property type="match status" value="1"/>
</dbReference>
<dbReference type="InterPro" id="IPR043128">
    <property type="entry name" value="Rev_trsase/Diguanyl_cyclase"/>
</dbReference>
<feature type="region of interest" description="Disordered" evidence="6">
    <location>
        <begin position="1054"/>
        <end position="1094"/>
    </location>
</feature>
<evidence type="ECO:0000259" key="7">
    <source>
        <dbReference type="PROSITE" id="PS50994"/>
    </source>
</evidence>
<dbReference type="PROSITE" id="PS50994">
    <property type="entry name" value="INTEGRASE"/>
    <property type="match status" value="1"/>
</dbReference>
<dbReference type="GO" id="GO:0015074">
    <property type="term" value="P:DNA integration"/>
    <property type="evidence" value="ECO:0007669"/>
    <property type="project" value="InterPro"/>
</dbReference>
<dbReference type="PANTHER" id="PTHR37984:SF5">
    <property type="entry name" value="PROTEIN NYNRIN-LIKE"/>
    <property type="match status" value="1"/>
</dbReference>
<reference evidence="8 9" key="1">
    <citation type="submission" date="2020-06" db="EMBL/GenBank/DDBJ databases">
        <authorList>
            <person name="Li R."/>
            <person name="Bekaert M."/>
        </authorList>
    </citation>
    <scope>NUCLEOTIDE SEQUENCE [LARGE SCALE GENOMIC DNA]</scope>
    <source>
        <strain evidence="9">wild</strain>
    </source>
</reference>
<dbReference type="FunFam" id="1.10.340.70:FF:000001">
    <property type="entry name" value="Retrovirus-related Pol polyprotein from transposon gypsy-like Protein"/>
    <property type="match status" value="1"/>
</dbReference>
<dbReference type="Pfam" id="PF13650">
    <property type="entry name" value="Asp_protease_2"/>
    <property type="match status" value="1"/>
</dbReference>
<dbReference type="InterPro" id="IPR041588">
    <property type="entry name" value="Integrase_H2C2"/>
</dbReference>
<sequence>MIKPIERSTIRINAIKQNCLFAKTRIQNCTLKLLIDTGSVASIISKFSFDKLRLSSDILHKVRTTLTSVDGGKMNVYGQLKLKFSLSNRVFEHKFIVADIHETSGILGMDFLEEFDASLMVSKSHMMISGHKIRLYKLGFTTCANVKLSENVVIPPESELTVKGHVFGQRIKTQSVLEPRKDLNKQGLMIARTLCQESDNTILVNAINLTNKPVNLKKDTLLGKLDPVINVQPLTLPENFQDTSETVNVPEHLKCLIDKASPELTTNQKFQLEKLIVEYQDIFTSPDGKLGRTGIVKHSIDTGDAKPIRVPPRRVPLTNRKTIETEIDKMLENDVIEPKIASPLTELTKKARKFKWSDECQKGFDKLKELLISAPILVYPREDSEHVLDTDASANGIGAVLSQIQDGEEKVIAYSSKTLSESQRKYCTTNSMYRELLAVVTFVKQFRHYLLGQHFKVRTDHASLIWLKNFKNPEGIIARWISSLDTYDMVLEHRRGSLHSNADGLSRRPHKKCKREDCPDCTNEDLVSAKNSENCQLETDSLPLAPIRVIKSDQEMTQKTCMIQDNLTSEVANDDLENSLIPNWLLVWTDEQISVWQNNDLDIKKIFDLKSEFLVKPPKSCIQGSSYPVRVLWNLWDRLIVQNKILYYMYICENSETKALLVAPYEVKSEILKQLHDSRVAGHLGRDKTLDSVKRRFFWPGMTTDVSRWCKTCNECAQAKAGPGLGRYPLQQSVIGDPFDRIALDIVGPCPISGNGNEYLIVITDYFSKWTESFSVPNHTALTVADKLVTEVFCRFGMPSQIHSDQGREFESELFAQVCSLLNIEKTRTGPYRPQSDGLVERMNRTLIQMLSIFVNDNRNDWDDHLPFLLMAYRSTIQDRNMTCPLDLISGFSFKNKNSLCPVQYVEWIKHTLTVTYNFANENLLKAASRQKKNYDRGIKPRVFDEGSFVWRWYPPKAGLKLAMGWTGPYFVHKKLSDVLYRIQLNPDSRFLVVHVDHLKAYTGRNVPAEWQNQNTEFETSFDGSVDENPPEDFEYIGENSNLLEDSHGSFDFSGSPEVRITTPPPIISETVTPPRRTRCGRSVKKPVKYSPSL</sequence>
<dbReference type="AlphaFoldDB" id="A0A6J8DXD5"/>
<dbReference type="FunFam" id="3.10.20.370:FF:000001">
    <property type="entry name" value="Retrovirus-related Pol polyprotein from transposon 17.6-like protein"/>
    <property type="match status" value="1"/>
</dbReference>
<accession>A0A6J8DXD5</accession>
<evidence type="ECO:0000256" key="5">
    <source>
        <dbReference type="ARBA" id="ARBA00023268"/>
    </source>
</evidence>
<feature type="domain" description="Integrase catalytic" evidence="7">
    <location>
        <begin position="734"/>
        <end position="893"/>
    </location>
</feature>
<name>A0A6J8DXD5_MYTCO</name>
<dbReference type="OrthoDB" id="10051637at2759"/>
<dbReference type="GO" id="GO:0004519">
    <property type="term" value="F:endonuclease activity"/>
    <property type="evidence" value="ECO:0007669"/>
    <property type="project" value="UniProtKB-KW"/>
</dbReference>
<evidence type="ECO:0000256" key="3">
    <source>
        <dbReference type="ARBA" id="ARBA00022722"/>
    </source>
</evidence>
<dbReference type="SUPFAM" id="SSF50630">
    <property type="entry name" value="Acid proteases"/>
    <property type="match status" value="1"/>
</dbReference>
<dbReference type="Gene3D" id="3.30.420.10">
    <property type="entry name" value="Ribonuclease H-like superfamily/Ribonuclease H"/>
    <property type="match status" value="1"/>
</dbReference>
<organism evidence="8 9">
    <name type="scientific">Mytilus coruscus</name>
    <name type="common">Sea mussel</name>
    <dbReference type="NCBI Taxonomy" id="42192"/>
    <lineage>
        <taxon>Eukaryota</taxon>
        <taxon>Metazoa</taxon>
        <taxon>Spiralia</taxon>
        <taxon>Lophotrochozoa</taxon>
        <taxon>Mollusca</taxon>
        <taxon>Bivalvia</taxon>
        <taxon>Autobranchia</taxon>
        <taxon>Pteriomorphia</taxon>
        <taxon>Mytilida</taxon>
        <taxon>Mytiloidea</taxon>
        <taxon>Mytilidae</taxon>
        <taxon>Mytilinae</taxon>
        <taxon>Mytilus</taxon>
    </lineage>
</organism>
<dbReference type="Gene3D" id="2.40.70.10">
    <property type="entry name" value="Acid Proteases"/>
    <property type="match status" value="1"/>
</dbReference>